<feature type="domain" description="Glycosyltransferase 2-like" evidence="1">
    <location>
        <begin position="163"/>
        <end position="265"/>
    </location>
</feature>
<gene>
    <name evidence="2" type="ORF">B0703_09840</name>
</gene>
<dbReference type="GO" id="GO:0016757">
    <property type="term" value="F:glycosyltransferase activity"/>
    <property type="evidence" value="ECO:0007669"/>
    <property type="project" value="UniProtKB-KW"/>
</dbReference>
<evidence type="ECO:0000313" key="2">
    <source>
        <dbReference type="EMBL" id="WNE85255.1"/>
    </source>
</evidence>
<keyword evidence="2" id="KW-0808">Transferase</keyword>
<reference evidence="2" key="1">
    <citation type="journal article" date="2016" name="Sci. Rep.">
        <title>Evaluation of genetic diversity among strains of the human gut commensal Bifidobacterium adolescentis.</title>
        <authorList>
            <person name="Duranti S."/>
            <person name="Milani C."/>
            <person name="Lugli G.A."/>
            <person name="Mancabelli L."/>
            <person name="Turroni F."/>
            <person name="Ferrario C."/>
            <person name="Mangifesta M."/>
            <person name="Viappiani A."/>
            <person name="Sanchez B."/>
            <person name="Margolles A."/>
            <person name="van Sinderen D."/>
            <person name="Ventura M."/>
        </authorList>
    </citation>
    <scope>NUCLEOTIDE SEQUENCE</scope>
    <source>
        <strain evidence="2">703B</strain>
    </source>
</reference>
<protein>
    <submittedName>
        <fullName evidence="2">Glycosyltransferase</fullName>
        <ecNumber evidence="2">2.4.-.-</ecNumber>
    </submittedName>
</protein>
<dbReference type="SUPFAM" id="SSF53448">
    <property type="entry name" value="Nucleotide-diphospho-sugar transferases"/>
    <property type="match status" value="1"/>
</dbReference>
<keyword evidence="2" id="KW-0328">Glycosyltransferase</keyword>
<dbReference type="AlphaFoldDB" id="A0AAF1A642"/>
<dbReference type="EMBL" id="CP133648">
    <property type="protein sequence ID" value="WNE85255.1"/>
    <property type="molecule type" value="Genomic_DNA"/>
</dbReference>
<dbReference type="EC" id="2.4.-.-" evidence="2"/>
<organism evidence="2 3">
    <name type="scientific">Bifidobacterium adolescentis</name>
    <dbReference type="NCBI Taxonomy" id="1680"/>
    <lineage>
        <taxon>Bacteria</taxon>
        <taxon>Bacillati</taxon>
        <taxon>Actinomycetota</taxon>
        <taxon>Actinomycetes</taxon>
        <taxon>Bifidobacteriales</taxon>
        <taxon>Bifidobacteriaceae</taxon>
        <taxon>Bifidobacterium</taxon>
    </lineage>
</organism>
<dbReference type="Pfam" id="PF00535">
    <property type="entry name" value="Glycos_transf_2"/>
    <property type="match status" value="1"/>
</dbReference>
<dbReference type="Proteomes" id="UP000193179">
    <property type="component" value="Chromosome"/>
</dbReference>
<dbReference type="InterPro" id="IPR029044">
    <property type="entry name" value="Nucleotide-diphossugar_trans"/>
</dbReference>
<evidence type="ECO:0000313" key="3">
    <source>
        <dbReference type="Proteomes" id="UP000193179"/>
    </source>
</evidence>
<evidence type="ECO:0000259" key="1">
    <source>
        <dbReference type="Pfam" id="PF00535"/>
    </source>
</evidence>
<dbReference type="InterPro" id="IPR001173">
    <property type="entry name" value="Glyco_trans_2-like"/>
</dbReference>
<name>A0AAF1A642_BIFAD</name>
<dbReference type="RefSeq" id="WP_085346951.1">
    <property type="nucleotide sequence ID" value="NZ_CP133648.1"/>
</dbReference>
<sequence>MGTFKFANVLMETNPRSLAFPTLYYRTNQPLSQDMGTGEWTLQDAGECDFTTYFNALSVRKLLRYTTATAFHLHLELKGAACTVTQTKAYPLSSGPVLNDGVSTKTAGTGEWENVDLVLDVDEDMVLTAFRLKSSGPVSIRNGYYSLNVSEEPRPIELALATTTFKKEPFITKNIALVKQNILNSKEDIAQHFHMHVVDNGSTLDAAALSDDYVKVYPNENVGGAGGFARGMIAAMEQKVSATNVLLMDDDVEVSPESIIRTYNLLRILKPEYQEAFISGAMLSYEEIQDQWEDTGFIDPNVGNCRPAKPIFRVTDLESVINDEVFELPKDIAQRAKQYAAWWYCCIPMSMIKKNGLPLPFFVRYDDVEYGIRSNPKFITMIGLGIWHSNFHIRYNAAVERYQTTRNGMIAQCTTNIAPNLNVMVRQMTKDMYLELKKFNYADASLLLDGFEDFLKGPRYIAQPIAQQRFMDANKNKEKTVSFDELMDQVKALGITDFNPYKLSRQEIDSDLPRDIVSRLFDYTTCNFQRTIFRHQGDGYAVIPNIGWAYPAGKIHNERIIIVVDWYNKKGSVRVKDISKYDTVIKRYKKDMVYYKRHVEHLQKEYAAARKELTSLEFWKNYLNLK</sequence>
<reference evidence="2" key="2">
    <citation type="submission" date="2023-09" db="EMBL/GenBank/DDBJ databases">
        <title>Ecological and genomic based identification of the Bifidobacterium adolescentis prototype of the healthy human gut microbiota.</title>
        <authorList>
            <person name="Lugli G.A."/>
            <person name="Argentini C."/>
            <person name="Tarracchini C."/>
            <person name="Fontana F."/>
            <person name="Alessandri G."/>
            <person name="Mancabelli L."/>
            <person name="Milani C."/>
            <person name="Turroni F."/>
            <person name="Ventura M."/>
        </authorList>
    </citation>
    <scope>NUCLEOTIDE SEQUENCE</scope>
    <source>
        <strain evidence="2">703B</strain>
    </source>
</reference>
<accession>A0AAF1A642</accession>
<proteinExistence type="predicted"/>
<dbReference type="Gene3D" id="3.90.550.60">
    <property type="match status" value="1"/>
</dbReference>